<evidence type="ECO:0000313" key="2">
    <source>
        <dbReference type="Proteomes" id="UP000595362"/>
    </source>
</evidence>
<name>A0A7T5R3G6_9BACT</name>
<evidence type="ECO:0000313" key="1">
    <source>
        <dbReference type="EMBL" id="QQG36848.1"/>
    </source>
</evidence>
<sequence length="62" mass="6347">MPFLAPLVAWGGPSDSAAASIPDAGSNPGAAIERAANKNRFPISGFRLFHAGKNARLSNGII</sequence>
<dbReference type="Proteomes" id="UP000595362">
    <property type="component" value="Chromosome"/>
</dbReference>
<dbReference type="EMBL" id="CP066681">
    <property type="protein sequence ID" value="QQG36848.1"/>
    <property type="molecule type" value="Genomic_DNA"/>
</dbReference>
<proteinExistence type="predicted"/>
<reference evidence="1 2" key="1">
    <citation type="submission" date="2020-07" db="EMBL/GenBank/DDBJ databases">
        <title>Huge and variable diversity of episymbiotic CPR bacteria and DPANN archaea in groundwater ecosystems.</title>
        <authorList>
            <person name="He C.Y."/>
            <person name="Keren R."/>
            <person name="Whittaker M."/>
            <person name="Farag I.F."/>
            <person name="Doudna J."/>
            <person name="Cate J.H.D."/>
            <person name="Banfield J.F."/>
        </authorList>
    </citation>
    <scope>NUCLEOTIDE SEQUENCE [LARGE SCALE GENOMIC DNA]</scope>
    <source>
        <strain evidence="1">NC_groundwater_70_Ag_B-0.1um_54_66</strain>
    </source>
</reference>
<dbReference type="AlphaFoldDB" id="A0A7T5R3G6"/>
<organism evidence="1 2">
    <name type="scientific">Micavibrio aeruginosavorus</name>
    <dbReference type="NCBI Taxonomy" id="349221"/>
    <lineage>
        <taxon>Bacteria</taxon>
        <taxon>Pseudomonadati</taxon>
        <taxon>Bdellovibrionota</taxon>
        <taxon>Bdellovibrionia</taxon>
        <taxon>Bdellovibrionales</taxon>
        <taxon>Pseudobdellovibrionaceae</taxon>
        <taxon>Micavibrio</taxon>
    </lineage>
</organism>
<accession>A0A7T5R3G6</accession>
<protein>
    <submittedName>
        <fullName evidence="1">Uncharacterized protein</fullName>
    </submittedName>
</protein>
<gene>
    <name evidence="1" type="ORF">HYS17_03490</name>
</gene>